<dbReference type="InterPro" id="IPR032834">
    <property type="entry name" value="NatK-like_C"/>
</dbReference>
<accession>A0A3M0SUZ8</accession>
<dbReference type="Proteomes" id="UP000277999">
    <property type="component" value="Unassembled WGS sequence"/>
</dbReference>
<organism evidence="2 3">
    <name type="scientific">Clostridium autoethanogenum</name>
    <dbReference type="NCBI Taxonomy" id="84023"/>
    <lineage>
        <taxon>Bacteria</taxon>
        <taxon>Bacillati</taxon>
        <taxon>Bacillota</taxon>
        <taxon>Clostridia</taxon>
        <taxon>Eubacteriales</taxon>
        <taxon>Clostridiaceae</taxon>
        <taxon>Clostridium</taxon>
    </lineage>
</organism>
<sequence length="55" mass="6375">MKGYIKEKHISTDKGDYVNHGIGMMSIQSIADKYLGTTYIESRENMFILNIMFQI</sequence>
<reference evidence="2 3" key="1">
    <citation type="submission" date="2018-10" db="EMBL/GenBank/DDBJ databases">
        <title>Genome-centric metagenomics revealed C2 chemical producing, CO utilizing Clostridium with novel acetogenic gene cluster.</title>
        <authorList>
            <person name="Kang H."/>
            <person name="Park B."/>
            <person name="Choi I.G."/>
            <person name="Chang I.S."/>
        </authorList>
    </citation>
    <scope>NUCLEOTIDE SEQUENCE [LARGE SCALE GENOMIC DNA]</scope>
    <source>
        <strain evidence="2 3">H21-9</strain>
    </source>
</reference>
<proteinExistence type="predicted"/>
<feature type="domain" description="Sensor histidine kinase NatK-like C-terminal" evidence="1">
    <location>
        <begin position="5"/>
        <end position="54"/>
    </location>
</feature>
<evidence type="ECO:0000259" key="1">
    <source>
        <dbReference type="Pfam" id="PF14501"/>
    </source>
</evidence>
<dbReference type="EMBL" id="RFAQ01000018">
    <property type="protein sequence ID" value="RMD01682.1"/>
    <property type="molecule type" value="Genomic_DNA"/>
</dbReference>
<comment type="caution">
    <text evidence="2">The sequence shown here is derived from an EMBL/GenBank/DDBJ whole genome shotgun (WGS) entry which is preliminary data.</text>
</comment>
<name>A0A3M0SUZ8_9CLOT</name>
<dbReference type="Pfam" id="PF14501">
    <property type="entry name" value="HATPase_c_5"/>
    <property type="match status" value="1"/>
</dbReference>
<evidence type="ECO:0000313" key="2">
    <source>
        <dbReference type="EMBL" id="RMD01682.1"/>
    </source>
</evidence>
<dbReference type="AlphaFoldDB" id="A0A3M0SUZ8"/>
<protein>
    <submittedName>
        <fullName evidence="2">GHKL domain-containing protein</fullName>
    </submittedName>
</protein>
<gene>
    <name evidence="2" type="ORF">D9O40_07875</name>
</gene>
<evidence type="ECO:0000313" key="3">
    <source>
        <dbReference type="Proteomes" id="UP000277999"/>
    </source>
</evidence>